<dbReference type="InterPro" id="IPR008928">
    <property type="entry name" value="6-hairpin_glycosidase_sf"/>
</dbReference>
<keyword evidence="5" id="KW-1185">Reference proteome</keyword>
<dbReference type="AlphaFoldDB" id="A0A6A5RH75"/>
<keyword evidence="4" id="KW-0378">Hydrolase</keyword>
<dbReference type="Gene3D" id="1.50.10.10">
    <property type="match status" value="1"/>
</dbReference>
<evidence type="ECO:0000313" key="4">
    <source>
        <dbReference type="EMBL" id="KAF1926889.1"/>
    </source>
</evidence>
<accession>A0A6A5RH75</accession>
<sequence>MSTKPVIQPVSILRYAGRVDFGPDASTFTLENDGDESARAEVILDYKRCEGGLPVFIIDSASGPDSVDVAVVYSEGIEGIDHATGDGPFFLFSNAMDTYRSTTLNVRASSSTQTIRAVYAQRSQRYQKIVLSSPNSAVSFKRVGFEQVRPSYVTKSMFACSSPLLNQIWQDGVKTVDMCTVAKGETSSAWEVTQEGTIVRGQHWAPCRQGTRWADKRVHFQVQIENGGASWAVHMVANGLIFCLDAAERVLYACEGLSTESTIFPVAEKGRWPIGDLQLETWLDVETVTYGDTVTVSIQGRQLARVEGLDIRPILGGSANNTGSVAFGGPCQWVAMYRHLSVHDPADKALYENTLLLTDEQRTLADFQVGTNALACTIDGAKRDRACFGGDLYVMGQSIAHSSMAFEAVAGSIELLTSHQSSDGYLGNLCPIQAPVHDSTGEPPTYAFYSLSYALLLVAAIRDYWLQTGDEKTRSKCYESLEKLMAYVDQHISEGVVIAPPPLSMHWFPLGGPVFGASGALNNVYYEALQAMMVLANDSATKQKYQVRAHQLKAGILRHFYDPSTGIHHLDNSLPSNGICQDVKAHAMTLDLLPPHTDDIEHLTDPESGLPRAFRGLGHWDVANVASPYATGYAVEALFSRDRGAEAIKLIERVWGPMADTTSQNYSGGHWEAMKPDGTPHGHDTSLMHGWSTWPVSLMPRYLAGLQPIEPGWKFFSVAPVLSGLKNIKCVMETVAGTVGVELEIDEIDGHGALKVLAPYGIRARLQSPQGWIIQGPEVIEGTGVWQKFFLSEDSNDQDPSAEETEPKHLGSPESQSRTREGQESSLPSRIRSLLSRFSAIRA</sequence>
<dbReference type="GO" id="GO:0005975">
    <property type="term" value="P:carbohydrate metabolic process"/>
    <property type="evidence" value="ECO:0007669"/>
    <property type="project" value="InterPro"/>
</dbReference>
<dbReference type="Pfam" id="PF17389">
    <property type="entry name" value="Bac_rhamnosid6H"/>
    <property type="match status" value="1"/>
</dbReference>
<dbReference type="EMBL" id="ML978974">
    <property type="protein sequence ID" value="KAF1926889.1"/>
    <property type="molecule type" value="Genomic_DNA"/>
</dbReference>
<dbReference type="InterPro" id="IPR035398">
    <property type="entry name" value="Bac_rhamnosid_C"/>
</dbReference>
<dbReference type="InterPro" id="IPR035396">
    <property type="entry name" value="Bac_rhamnosid6H"/>
</dbReference>
<evidence type="ECO:0000259" key="2">
    <source>
        <dbReference type="Pfam" id="PF17389"/>
    </source>
</evidence>
<feature type="compositionally biased region" description="Basic and acidic residues" evidence="1">
    <location>
        <begin position="805"/>
        <end position="823"/>
    </location>
</feature>
<evidence type="ECO:0000313" key="5">
    <source>
        <dbReference type="Proteomes" id="UP000800082"/>
    </source>
</evidence>
<feature type="region of interest" description="Disordered" evidence="1">
    <location>
        <begin position="794"/>
        <end position="829"/>
    </location>
</feature>
<reference evidence="4" key="1">
    <citation type="journal article" date="2020" name="Stud. Mycol.">
        <title>101 Dothideomycetes genomes: a test case for predicting lifestyles and emergence of pathogens.</title>
        <authorList>
            <person name="Haridas S."/>
            <person name="Albert R."/>
            <person name="Binder M."/>
            <person name="Bloem J."/>
            <person name="Labutti K."/>
            <person name="Salamov A."/>
            <person name="Andreopoulos B."/>
            <person name="Baker S."/>
            <person name="Barry K."/>
            <person name="Bills G."/>
            <person name="Bluhm B."/>
            <person name="Cannon C."/>
            <person name="Castanera R."/>
            <person name="Culley D."/>
            <person name="Daum C."/>
            <person name="Ezra D."/>
            <person name="Gonzalez J."/>
            <person name="Henrissat B."/>
            <person name="Kuo A."/>
            <person name="Liang C."/>
            <person name="Lipzen A."/>
            <person name="Lutzoni F."/>
            <person name="Magnuson J."/>
            <person name="Mondo S."/>
            <person name="Nolan M."/>
            <person name="Ohm R."/>
            <person name="Pangilinan J."/>
            <person name="Park H.-J."/>
            <person name="Ramirez L."/>
            <person name="Alfaro M."/>
            <person name="Sun H."/>
            <person name="Tritt A."/>
            <person name="Yoshinaga Y."/>
            <person name="Zwiers L.-H."/>
            <person name="Turgeon B."/>
            <person name="Goodwin S."/>
            <person name="Spatafora J."/>
            <person name="Crous P."/>
            <person name="Grigoriev I."/>
        </authorList>
    </citation>
    <scope>NUCLEOTIDE SEQUENCE</scope>
    <source>
        <strain evidence="4">CBS 183.55</strain>
    </source>
</reference>
<dbReference type="Proteomes" id="UP000800082">
    <property type="component" value="Unassembled WGS sequence"/>
</dbReference>
<proteinExistence type="predicted"/>
<dbReference type="Gene3D" id="2.60.420.10">
    <property type="entry name" value="Maltose phosphorylase, domain 3"/>
    <property type="match status" value="1"/>
</dbReference>
<evidence type="ECO:0000256" key="1">
    <source>
        <dbReference type="SAM" id="MobiDB-lite"/>
    </source>
</evidence>
<organism evidence="4 5">
    <name type="scientific">Didymella exigua CBS 183.55</name>
    <dbReference type="NCBI Taxonomy" id="1150837"/>
    <lineage>
        <taxon>Eukaryota</taxon>
        <taxon>Fungi</taxon>
        <taxon>Dikarya</taxon>
        <taxon>Ascomycota</taxon>
        <taxon>Pezizomycotina</taxon>
        <taxon>Dothideomycetes</taxon>
        <taxon>Pleosporomycetidae</taxon>
        <taxon>Pleosporales</taxon>
        <taxon>Pleosporineae</taxon>
        <taxon>Didymellaceae</taxon>
        <taxon>Didymella</taxon>
    </lineage>
</organism>
<dbReference type="OrthoDB" id="10036721at2759"/>
<dbReference type="PANTHER" id="PTHR34987">
    <property type="entry name" value="C, PUTATIVE (AFU_ORTHOLOGUE AFUA_3G02880)-RELATED"/>
    <property type="match status" value="1"/>
</dbReference>
<gene>
    <name evidence="4" type="ORF">M421DRAFT_6464</name>
</gene>
<dbReference type="PANTHER" id="PTHR34987:SF4">
    <property type="entry name" value="ALPHA-L-RHAMNOSIDASE C-TERMINAL DOMAIN-CONTAINING PROTEIN"/>
    <property type="match status" value="1"/>
</dbReference>
<dbReference type="GO" id="GO:0016787">
    <property type="term" value="F:hydrolase activity"/>
    <property type="evidence" value="ECO:0007669"/>
    <property type="project" value="UniProtKB-KW"/>
</dbReference>
<feature type="domain" description="Alpha-L-rhamnosidase six-hairpin glycosidase" evidence="2">
    <location>
        <begin position="372"/>
        <end position="595"/>
    </location>
</feature>
<dbReference type="SUPFAM" id="SSF48208">
    <property type="entry name" value="Six-hairpin glycosidases"/>
    <property type="match status" value="1"/>
</dbReference>
<feature type="domain" description="Alpha-L-rhamnosidase C-terminal" evidence="3">
    <location>
        <begin position="705"/>
        <end position="769"/>
    </location>
</feature>
<dbReference type="RefSeq" id="XP_033447141.1">
    <property type="nucleotide sequence ID" value="XM_033596182.1"/>
</dbReference>
<dbReference type="Pfam" id="PF17390">
    <property type="entry name" value="Bac_rhamnosid_C"/>
    <property type="match status" value="1"/>
</dbReference>
<dbReference type="GeneID" id="54353849"/>
<dbReference type="InterPro" id="IPR012341">
    <property type="entry name" value="6hp_glycosidase-like_sf"/>
</dbReference>
<feature type="compositionally biased region" description="Acidic residues" evidence="1">
    <location>
        <begin position="794"/>
        <end position="804"/>
    </location>
</feature>
<protein>
    <submittedName>
        <fullName evidence="4">Glycoside hydrolase family 78 protein</fullName>
    </submittedName>
</protein>
<evidence type="ECO:0000259" key="3">
    <source>
        <dbReference type="Pfam" id="PF17390"/>
    </source>
</evidence>
<name>A0A6A5RH75_9PLEO</name>